<evidence type="ECO:0000313" key="1">
    <source>
        <dbReference type="EMBL" id="CAG7599990.1"/>
    </source>
</evidence>
<organism evidence="1 2">
    <name type="scientific">Hyalomma marginatum</name>
    <dbReference type="NCBI Taxonomy" id="34627"/>
    <lineage>
        <taxon>Eukaryota</taxon>
        <taxon>Metazoa</taxon>
        <taxon>Ecdysozoa</taxon>
        <taxon>Arthropoda</taxon>
        <taxon>Chelicerata</taxon>
        <taxon>Arachnida</taxon>
        <taxon>Acari</taxon>
        <taxon>Parasitiformes</taxon>
        <taxon>Ixodida</taxon>
        <taxon>Ixodoidea</taxon>
        <taxon>Ixodidae</taxon>
        <taxon>Hyalomminae</taxon>
        <taxon>Hyalomma</taxon>
    </lineage>
</organism>
<comment type="caution">
    <text evidence="1">The sequence shown here is derived from an EMBL/GenBank/DDBJ whole genome shotgun (WGS) entry which is preliminary data.</text>
</comment>
<reference evidence="1" key="1">
    <citation type="submission" date="2021-06" db="EMBL/GenBank/DDBJ databases">
        <authorList>
            <person name="Nardi T."/>
            <person name="Nardi T."/>
        </authorList>
    </citation>
    <scope>NUCLEOTIDE SEQUENCE</scope>
</reference>
<dbReference type="Proteomes" id="UP000837675">
    <property type="component" value="Unassembled WGS sequence"/>
</dbReference>
<gene>
    <name evidence="1" type="ORF">MHYMCMPASI_01144</name>
</gene>
<name>A0A8S4C359_9ACAR</name>
<protein>
    <submittedName>
        <fullName evidence="1">Uncharacterized protein</fullName>
    </submittedName>
</protein>
<evidence type="ECO:0000313" key="2">
    <source>
        <dbReference type="Proteomes" id="UP000837675"/>
    </source>
</evidence>
<proteinExistence type="predicted"/>
<dbReference type="EMBL" id="CAJVAF010000349">
    <property type="protein sequence ID" value="CAG7599990.1"/>
    <property type="molecule type" value="Genomic_DNA"/>
</dbReference>
<dbReference type="AlphaFoldDB" id="A0A8S4C359"/>
<sequence length="124" mass="13747">MPQINQGKAKTKLDDLKSKLKLSSNNEFTNADLTFLSSIGEAFPIYDSITLEAISGVTILDSSSEMVASYSLLQHLKEVLSEVRKAIATLKSKQSRRSSFNCLFKSSGQVTSFCTRQIEQYANK</sequence>
<keyword evidence="2" id="KW-1185">Reference proteome</keyword>
<accession>A0A8S4C359</accession>